<feature type="domain" description="Reverse transcriptase zinc-binding" evidence="1">
    <location>
        <begin position="3"/>
        <end position="92"/>
    </location>
</feature>
<dbReference type="EMBL" id="BKCJ010013641">
    <property type="protein sequence ID" value="GEV05742.1"/>
    <property type="molecule type" value="Genomic_DNA"/>
</dbReference>
<proteinExistence type="predicted"/>
<reference evidence="2" key="1">
    <citation type="journal article" date="2019" name="Sci. Rep.">
        <title>Draft genome of Tanacetum cinerariifolium, the natural source of mosquito coil.</title>
        <authorList>
            <person name="Yamashiro T."/>
            <person name="Shiraishi A."/>
            <person name="Satake H."/>
            <person name="Nakayama K."/>
        </authorList>
    </citation>
    <scope>NUCLEOTIDE SEQUENCE</scope>
</reference>
<dbReference type="AlphaFoldDB" id="A0A699GPH6"/>
<organism evidence="2">
    <name type="scientific">Tanacetum cinerariifolium</name>
    <name type="common">Dalmatian daisy</name>
    <name type="synonym">Chrysanthemum cinerariifolium</name>
    <dbReference type="NCBI Taxonomy" id="118510"/>
    <lineage>
        <taxon>Eukaryota</taxon>
        <taxon>Viridiplantae</taxon>
        <taxon>Streptophyta</taxon>
        <taxon>Embryophyta</taxon>
        <taxon>Tracheophyta</taxon>
        <taxon>Spermatophyta</taxon>
        <taxon>Magnoliopsida</taxon>
        <taxon>eudicotyledons</taxon>
        <taxon>Gunneridae</taxon>
        <taxon>Pentapetalae</taxon>
        <taxon>asterids</taxon>
        <taxon>campanulids</taxon>
        <taxon>Asterales</taxon>
        <taxon>Asteraceae</taxon>
        <taxon>Asteroideae</taxon>
        <taxon>Anthemideae</taxon>
        <taxon>Anthemidinae</taxon>
        <taxon>Tanacetum</taxon>
    </lineage>
</organism>
<evidence type="ECO:0000313" key="2">
    <source>
        <dbReference type="EMBL" id="GEV05742.1"/>
    </source>
</evidence>
<name>A0A699GPH6_TANCI</name>
<gene>
    <name evidence="2" type="ORF">Tci_077719</name>
</gene>
<comment type="caution">
    <text evidence="2">The sequence shown here is derived from an EMBL/GenBank/DDBJ whole genome shotgun (WGS) entry which is preliminary data.</text>
</comment>
<dbReference type="InterPro" id="IPR026960">
    <property type="entry name" value="RVT-Znf"/>
</dbReference>
<accession>A0A699GPH6</accession>
<dbReference type="Pfam" id="PF13966">
    <property type="entry name" value="zf-RVT"/>
    <property type="match status" value="1"/>
</dbReference>
<evidence type="ECO:0000259" key="1">
    <source>
        <dbReference type="Pfam" id="PF13966"/>
    </source>
</evidence>
<sequence length="169" mass="19852">MNFAISVVWDSIRPDGHEAEWFRMVWFSAYIPRHAFNIRLIMSRKLKTRDLLKKWDVNDSTNLNLLHCSSCKSIHDSHEHLFFECPFPLKVWKLVLKRADLHHVPSNLEDIASWLLHLSSKRSVDSIVSRLVFEARQHTLFGKREITDCMPKTKGRKNIFATLSLKLLT</sequence>
<protein>
    <recommendedName>
        <fullName evidence="1">Reverse transcriptase zinc-binding domain-containing protein</fullName>
    </recommendedName>
</protein>